<evidence type="ECO:0000256" key="2">
    <source>
        <dbReference type="ARBA" id="ARBA00007695"/>
    </source>
</evidence>
<accession>A0ABR2M5M2</accession>
<comment type="subcellular location">
    <subcellularLocation>
        <location evidence="1">Endoplasmic reticulum membrane</location>
        <topology evidence="1">Single-pass type I membrane protein</topology>
    </subcellularLocation>
</comment>
<dbReference type="Pfam" id="PF21203">
    <property type="entry name" value="ECM10"/>
    <property type="match status" value="1"/>
</dbReference>
<evidence type="ECO:0000313" key="12">
    <source>
        <dbReference type="Proteomes" id="UP001412067"/>
    </source>
</evidence>
<feature type="compositionally biased region" description="Low complexity" evidence="9">
    <location>
        <begin position="273"/>
        <end position="294"/>
    </location>
</feature>
<keyword evidence="7" id="KW-1133">Transmembrane helix</keyword>
<dbReference type="CDD" id="cd22209">
    <property type="entry name" value="EMC10"/>
    <property type="match status" value="1"/>
</dbReference>
<evidence type="ECO:0000256" key="4">
    <source>
        <dbReference type="ARBA" id="ARBA00022692"/>
    </source>
</evidence>
<evidence type="ECO:0000256" key="5">
    <source>
        <dbReference type="ARBA" id="ARBA00022729"/>
    </source>
</evidence>
<proteinExistence type="inferred from homology"/>
<dbReference type="Proteomes" id="UP001412067">
    <property type="component" value="Unassembled WGS sequence"/>
</dbReference>
<organism evidence="11 12">
    <name type="scientific">Platanthera guangdongensis</name>
    <dbReference type="NCBI Taxonomy" id="2320717"/>
    <lineage>
        <taxon>Eukaryota</taxon>
        <taxon>Viridiplantae</taxon>
        <taxon>Streptophyta</taxon>
        <taxon>Embryophyta</taxon>
        <taxon>Tracheophyta</taxon>
        <taxon>Spermatophyta</taxon>
        <taxon>Magnoliopsida</taxon>
        <taxon>Liliopsida</taxon>
        <taxon>Asparagales</taxon>
        <taxon>Orchidaceae</taxon>
        <taxon>Orchidoideae</taxon>
        <taxon>Orchideae</taxon>
        <taxon>Orchidinae</taxon>
        <taxon>Platanthera</taxon>
    </lineage>
</organism>
<feature type="signal peptide" evidence="10">
    <location>
        <begin position="1"/>
        <end position="26"/>
    </location>
</feature>
<comment type="similarity">
    <text evidence="2">Belongs to the EMC10 family.</text>
</comment>
<evidence type="ECO:0000256" key="9">
    <source>
        <dbReference type="SAM" id="MobiDB-lite"/>
    </source>
</evidence>
<evidence type="ECO:0000256" key="8">
    <source>
        <dbReference type="ARBA" id="ARBA00023136"/>
    </source>
</evidence>
<dbReference type="PANTHER" id="PTHR21397:SF4">
    <property type="entry name" value="ER MEMBRANE PROTEIN COMPLEX SUBUNIT 10"/>
    <property type="match status" value="1"/>
</dbReference>
<evidence type="ECO:0000256" key="6">
    <source>
        <dbReference type="ARBA" id="ARBA00022824"/>
    </source>
</evidence>
<evidence type="ECO:0000256" key="1">
    <source>
        <dbReference type="ARBA" id="ARBA00004115"/>
    </source>
</evidence>
<dbReference type="PANTHER" id="PTHR21397">
    <property type="entry name" value="CHROMATIN COMPLEXES SUBUNIT BAP18-RELATED"/>
    <property type="match status" value="1"/>
</dbReference>
<evidence type="ECO:0000256" key="7">
    <source>
        <dbReference type="ARBA" id="ARBA00022989"/>
    </source>
</evidence>
<gene>
    <name evidence="11" type="ORF">KSP40_PGU012856</name>
</gene>
<name>A0ABR2M5M2_9ASPA</name>
<reference evidence="11 12" key="1">
    <citation type="journal article" date="2022" name="Nat. Plants">
        <title>Genomes of leafy and leafless Platanthera orchids illuminate the evolution of mycoheterotrophy.</title>
        <authorList>
            <person name="Li M.H."/>
            <person name="Liu K.W."/>
            <person name="Li Z."/>
            <person name="Lu H.C."/>
            <person name="Ye Q.L."/>
            <person name="Zhang D."/>
            <person name="Wang J.Y."/>
            <person name="Li Y.F."/>
            <person name="Zhong Z.M."/>
            <person name="Liu X."/>
            <person name="Yu X."/>
            <person name="Liu D.K."/>
            <person name="Tu X.D."/>
            <person name="Liu B."/>
            <person name="Hao Y."/>
            <person name="Liao X.Y."/>
            <person name="Jiang Y.T."/>
            <person name="Sun W.H."/>
            <person name="Chen J."/>
            <person name="Chen Y.Q."/>
            <person name="Ai Y."/>
            <person name="Zhai J.W."/>
            <person name="Wu S.S."/>
            <person name="Zhou Z."/>
            <person name="Hsiao Y.Y."/>
            <person name="Wu W.L."/>
            <person name="Chen Y.Y."/>
            <person name="Lin Y.F."/>
            <person name="Hsu J.L."/>
            <person name="Li C.Y."/>
            <person name="Wang Z.W."/>
            <person name="Zhao X."/>
            <person name="Zhong W.Y."/>
            <person name="Ma X.K."/>
            <person name="Ma L."/>
            <person name="Huang J."/>
            <person name="Chen G.Z."/>
            <person name="Huang M.Z."/>
            <person name="Huang L."/>
            <person name="Peng D.H."/>
            <person name="Luo Y.B."/>
            <person name="Zou S.Q."/>
            <person name="Chen S.P."/>
            <person name="Lan S."/>
            <person name="Tsai W.C."/>
            <person name="Van de Peer Y."/>
            <person name="Liu Z.J."/>
        </authorList>
    </citation>
    <scope>NUCLEOTIDE SEQUENCE [LARGE SCALE GENOMIC DNA]</scope>
    <source>
        <strain evidence="11">Lor288</strain>
    </source>
</reference>
<evidence type="ECO:0000256" key="10">
    <source>
        <dbReference type="SAM" id="SignalP"/>
    </source>
</evidence>
<evidence type="ECO:0000313" key="11">
    <source>
        <dbReference type="EMBL" id="KAK8959261.1"/>
    </source>
</evidence>
<keyword evidence="8" id="KW-0472">Membrane</keyword>
<protein>
    <recommendedName>
        <fullName evidence="3">ER membrane protein complex subunit 10</fullName>
    </recommendedName>
</protein>
<evidence type="ECO:0000256" key="3">
    <source>
        <dbReference type="ARBA" id="ARBA00020105"/>
    </source>
</evidence>
<dbReference type="EMBL" id="JBBWWR010000012">
    <property type="protein sequence ID" value="KAK8959261.1"/>
    <property type="molecule type" value="Genomic_DNA"/>
</dbReference>
<feature type="region of interest" description="Disordered" evidence="9">
    <location>
        <begin position="273"/>
        <end position="301"/>
    </location>
</feature>
<keyword evidence="5 10" id="KW-0732">Signal</keyword>
<keyword evidence="4" id="KW-0812">Transmembrane</keyword>
<sequence length="301" mass="33674">MMTAKLAKQVLSIIILALLFCYSAFAFQSDELLLDDDEFGLVGGHTPDLEHAIPTQSPSSRRRLDLDSTSDSKSVQFTLEHAFGDSSYSPAGTFTARLKTWSHGGKVMTLTKLRLSRNELIGTEKEAFTRLLKEDNFYTIRVPSNVLNPPGKGYIMSSVRARCIPRESLDEHFLIHTDGVHILALNYGSAGSCKYPRPLKLPKKWMFNSYTVMKNGEQARRTPTFAEELLAAETGEEEVLKPPEKSFWAKYWMYMIPLGLIVMNAVTQAMNVPEEQPADQSAAQAPQPTAQRAPNSSARRR</sequence>
<feature type="chain" id="PRO_5046892731" description="ER membrane protein complex subunit 10" evidence="10">
    <location>
        <begin position="27"/>
        <end position="301"/>
    </location>
</feature>
<comment type="caution">
    <text evidence="11">The sequence shown here is derived from an EMBL/GenBank/DDBJ whole genome shotgun (WGS) entry which is preliminary data.</text>
</comment>
<keyword evidence="12" id="KW-1185">Reference proteome</keyword>
<keyword evidence="6" id="KW-0256">Endoplasmic reticulum</keyword>